<feature type="region of interest" description="Disordered" evidence="19">
    <location>
        <begin position="419"/>
        <end position="451"/>
    </location>
</feature>
<evidence type="ECO:0000256" key="6">
    <source>
        <dbReference type="ARBA" id="ARBA00022499"/>
    </source>
</evidence>
<evidence type="ECO:0000313" key="21">
    <source>
        <dbReference type="Proteomes" id="UP000504617"/>
    </source>
</evidence>
<feature type="region of interest" description="Disordered" evidence="19">
    <location>
        <begin position="334"/>
        <end position="380"/>
    </location>
</feature>
<keyword evidence="9" id="KW-0832">Ubl conjugation</keyword>
<name>A0A6I9YJ22_9SAUR</name>
<dbReference type="GO" id="GO:0051028">
    <property type="term" value="P:mRNA transport"/>
    <property type="evidence" value="ECO:0007669"/>
    <property type="project" value="UniProtKB-KW"/>
</dbReference>
<comment type="subcellular location">
    <subcellularLocation>
        <location evidence="2">Cytoplasm</location>
    </subcellularLocation>
    <subcellularLocation>
        <location evidence="1">Nucleus</location>
    </subcellularLocation>
</comment>
<dbReference type="GO" id="GO:0005634">
    <property type="term" value="C:nucleus"/>
    <property type="evidence" value="ECO:0007669"/>
    <property type="project" value="UniProtKB-SubCell"/>
</dbReference>
<feature type="compositionally biased region" description="Pro residues" evidence="19">
    <location>
        <begin position="190"/>
        <end position="215"/>
    </location>
</feature>
<feature type="domain" description="RRM" evidence="20">
    <location>
        <begin position="691"/>
        <end position="758"/>
    </location>
</feature>
<protein>
    <recommendedName>
        <fullName evidence="16">RNA-binding protein 33</fullName>
    </recommendedName>
    <alternativeName>
        <fullName evidence="18">Proline-rich protein 8</fullName>
    </alternativeName>
    <alternativeName>
        <fullName evidence="17">RNA-binding motif protein 33</fullName>
    </alternativeName>
</protein>
<keyword evidence="4" id="KW-0488">Methylation</keyword>
<feature type="compositionally biased region" description="Low complexity" evidence="19">
    <location>
        <begin position="318"/>
        <end position="329"/>
    </location>
</feature>
<keyword evidence="12" id="KW-0175">Coiled coil</keyword>
<keyword evidence="13" id="KW-0539">Nucleus</keyword>
<dbReference type="GO" id="GO:0003723">
    <property type="term" value="F:RNA binding"/>
    <property type="evidence" value="ECO:0007669"/>
    <property type="project" value="UniProtKB-KW"/>
</dbReference>
<proteinExistence type="predicted"/>
<comment type="function">
    <text evidence="14">RNA reader protein, which recognizes and binds specific RNAs, thereby regulating RNA metabolic processes, such as mRNA export, mRNA stability and/or translation. Binds a subset of intronless RNAs containing GC-rich elements, such as NORAD, and promotes their nuclear export by recruiting target RNAs to components of the NXF1-NXT1 RNA export machinery. Specifically recognizes and binds N6-methyladenosine (m6A)-containing mRNAs, promoting their demethylation by ALKBH5. Acts as an molecular adapter, which (1) promotes ALKBH5 recruitment to m6A-containing transcripts and (2) activates ALKBH5 demethylase activity by recruiting SENP1, leading to ALKBH5 deSUMOylation and subsequent activation.</text>
</comment>
<evidence type="ECO:0000256" key="5">
    <source>
        <dbReference type="ARBA" id="ARBA00022490"/>
    </source>
</evidence>
<keyword evidence="11" id="KW-0007">Acetylation</keyword>
<feature type="region of interest" description="Disordered" evidence="19">
    <location>
        <begin position="82"/>
        <end position="238"/>
    </location>
</feature>
<dbReference type="InterPro" id="IPR035979">
    <property type="entry name" value="RBD_domain_sf"/>
</dbReference>
<dbReference type="GO" id="GO:0005737">
    <property type="term" value="C:cytoplasm"/>
    <property type="evidence" value="ECO:0007669"/>
    <property type="project" value="UniProtKB-SubCell"/>
</dbReference>
<sequence>MTKCYRKNCASFLPHPPPLFFILQGSPDFQQNPPEPVLTNFNQAPRLSLQDQWRGPPPPLPPPPPQEREPFFMGELRFPSHHLFEQRSPPPPPPPLLNSVHPVPSQNSLPFSQPGPGFNQQGQQPMFPRERLVRPNLQPQGPMGILHFSQPGAANARPFLPPRQSFLQIPGQPFLTPLTQAGMQGHLHPPMQPQHPQPPPQHPQTPQQHPQPPQPHHQTHQSHHQHHLLPVPPQPLIPVAPSQFRLHLQTSQQQLSGNWMQCQQRQGLVKARHNTPTQSIVKRPNQQAQSSASRNSNLRELPIAPLPAIETANNNRRTPAPSVPVKPVSSATVAMRPPTGVKNQPEKMESKPKTVTPATQPKMEVKPEPEFPDEDEETRQYRLKIEEQKRLREEILKQKELRRQLQAGARKRELLERLAQQQQQGFSGQQQEEDPSQLPTNGNPLLSLPGAQPRQNVKCRLMVKKQEPVVLASTAVQPKTVNVLQAGDSAQCQGQQIKTIKQLRQARTVPKNKLQLPNKALQTKLPAAVHLNLSKIAQMASVQGQPQELKSGMKRTVMQRANSGSGDGPHIGTKVRVIKLSGGGGENVDFTHLEGPPHRLSQPSEQRHQPMRKVTLTKGTVQQPYQPHQHHLSQIQSMYPQGLKNIPGIHQMKKGILHGRGRGITSQMGRGRLMPSKPNLRVVECKPQPCIVSVEGLSSSTTDIQLKNLLMSVGPIQSLQMLPQQRKAIAKFKEPADALKFQQKFHRHMIDLSHINVALIVE</sequence>
<dbReference type="GeneID" id="106550775"/>
<evidence type="ECO:0000256" key="17">
    <source>
        <dbReference type="ARBA" id="ARBA00075575"/>
    </source>
</evidence>
<dbReference type="Proteomes" id="UP000504617">
    <property type="component" value="Unplaced"/>
</dbReference>
<feature type="compositionally biased region" description="Low complexity" evidence="19">
    <location>
        <begin position="285"/>
        <end position="296"/>
    </location>
</feature>
<evidence type="ECO:0000256" key="9">
    <source>
        <dbReference type="ARBA" id="ARBA00022843"/>
    </source>
</evidence>
<dbReference type="InterPro" id="IPR012677">
    <property type="entry name" value="Nucleotide-bd_a/b_plait_sf"/>
</dbReference>
<dbReference type="AlphaFoldDB" id="A0A6I9YJ22"/>
<evidence type="ECO:0000256" key="18">
    <source>
        <dbReference type="ARBA" id="ARBA00077490"/>
    </source>
</evidence>
<evidence type="ECO:0000256" key="7">
    <source>
        <dbReference type="ARBA" id="ARBA00022553"/>
    </source>
</evidence>
<evidence type="ECO:0000256" key="2">
    <source>
        <dbReference type="ARBA" id="ARBA00004496"/>
    </source>
</evidence>
<feature type="region of interest" description="Disordered" evidence="19">
    <location>
        <begin position="310"/>
        <end position="329"/>
    </location>
</feature>
<feature type="region of interest" description="Disordered" evidence="19">
    <location>
        <begin position="266"/>
        <end position="300"/>
    </location>
</feature>
<evidence type="ECO:0000256" key="11">
    <source>
        <dbReference type="ARBA" id="ARBA00022990"/>
    </source>
</evidence>
<evidence type="ECO:0000259" key="20">
    <source>
        <dbReference type="SMART" id="SM00360"/>
    </source>
</evidence>
<keyword evidence="5" id="KW-0963">Cytoplasm</keyword>
<keyword evidence="8" id="KW-0509">mRNA transport</keyword>
<evidence type="ECO:0000256" key="15">
    <source>
        <dbReference type="ARBA" id="ARBA00063731"/>
    </source>
</evidence>
<evidence type="ECO:0000256" key="16">
    <source>
        <dbReference type="ARBA" id="ARBA00067870"/>
    </source>
</evidence>
<keyword evidence="21" id="KW-1185">Reference proteome</keyword>
<feature type="compositionally biased region" description="Low complexity" evidence="19">
    <location>
        <begin position="110"/>
        <end position="127"/>
    </location>
</feature>
<evidence type="ECO:0000256" key="4">
    <source>
        <dbReference type="ARBA" id="ARBA00022481"/>
    </source>
</evidence>
<dbReference type="FunFam" id="3.30.70.330:FF:000245">
    <property type="entry name" value="RNA-binding protein 33 isoform X4"/>
    <property type="match status" value="1"/>
</dbReference>
<dbReference type="KEGG" id="tsr:106550775"/>
<feature type="compositionally biased region" description="Basic residues" evidence="19">
    <location>
        <begin position="217"/>
        <end position="227"/>
    </location>
</feature>
<evidence type="ECO:0000256" key="19">
    <source>
        <dbReference type="SAM" id="MobiDB-lite"/>
    </source>
</evidence>
<keyword evidence="7" id="KW-0597">Phosphoprotein</keyword>
<evidence type="ECO:0000256" key="12">
    <source>
        <dbReference type="ARBA" id="ARBA00023054"/>
    </source>
</evidence>
<dbReference type="InterPro" id="IPR000504">
    <property type="entry name" value="RRM_dom"/>
</dbReference>
<dbReference type="RefSeq" id="XP_013924211.1">
    <property type="nucleotide sequence ID" value="XM_014068736.1"/>
</dbReference>
<dbReference type="SUPFAM" id="SSF54928">
    <property type="entry name" value="RNA-binding domain, RBD"/>
    <property type="match status" value="1"/>
</dbReference>
<feature type="compositionally biased region" description="Low complexity" evidence="19">
    <location>
        <begin position="420"/>
        <end position="430"/>
    </location>
</feature>
<evidence type="ECO:0000256" key="14">
    <source>
        <dbReference type="ARBA" id="ARBA00054794"/>
    </source>
</evidence>
<dbReference type="InterPro" id="IPR039878">
    <property type="entry name" value="RBM33"/>
</dbReference>
<reference evidence="22" key="1">
    <citation type="submission" date="2025-08" db="UniProtKB">
        <authorList>
            <consortium name="RefSeq"/>
        </authorList>
    </citation>
    <scope>IDENTIFICATION</scope>
</reference>
<dbReference type="SMART" id="SM00360">
    <property type="entry name" value="RRM"/>
    <property type="match status" value="1"/>
</dbReference>
<keyword evidence="10" id="KW-0694">RNA-binding</keyword>
<dbReference type="PANTHER" id="PTHR22014:SF2">
    <property type="entry name" value="RNA-BINDING PROTEIN 33"/>
    <property type="match status" value="1"/>
</dbReference>
<feature type="region of interest" description="Disordered" evidence="19">
    <location>
        <begin position="49"/>
        <end position="68"/>
    </location>
</feature>
<keyword evidence="6" id="KW-1017">Isopeptide bond</keyword>
<comment type="subunit">
    <text evidence="15">Associates with the NXF1-NXT1 RNA export complex. Interacts with ALKBH5; facilitating ALKBH5 recruitment to m6A-containing transcripts. Interacts with SENP1; promoting ALKBH5 deSUMOylation and subsequent activation.</text>
</comment>
<dbReference type="PANTHER" id="PTHR22014">
    <property type="entry name" value="RNA-BINDING PROTEIN 33"/>
    <property type="match status" value="1"/>
</dbReference>
<evidence type="ECO:0000256" key="8">
    <source>
        <dbReference type="ARBA" id="ARBA00022816"/>
    </source>
</evidence>
<feature type="compositionally biased region" description="Pro residues" evidence="19">
    <location>
        <begin position="55"/>
        <end position="65"/>
    </location>
</feature>
<evidence type="ECO:0000256" key="10">
    <source>
        <dbReference type="ARBA" id="ARBA00022884"/>
    </source>
</evidence>
<organism evidence="21 22">
    <name type="scientific">Thamnophis sirtalis</name>
    <dbReference type="NCBI Taxonomy" id="35019"/>
    <lineage>
        <taxon>Eukaryota</taxon>
        <taxon>Metazoa</taxon>
        <taxon>Chordata</taxon>
        <taxon>Craniata</taxon>
        <taxon>Vertebrata</taxon>
        <taxon>Euteleostomi</taxon>
        <taxon>Lepidosauria</taxon>
        <taxon>Squamata</taxon>
        <taxon>Bifurcata</taxon>
        <taxon>Unidentata</taxon>
        <taxon>Episquamata</taxon>
        <taxon>Toxicofera</taxon>
        <taxon>Serpentes</taxon>
        <taxon>Colubroidea</taxon>
        <taxon>Colubridae</taxon>
        <taxon>Natricinae</taxon>
        <taxon>Thamnophis</taxon>
    </lineage>
</organism>
<dbReference type="OrthoDB" id="5990677at2759"/>
<evidence type="ECO:0000256" key="13">
    <source>
        <dbReference type="ARBA" id="ARBA00023242"/>
    </source>
</evidence>
<evidence type="ECO:0000256" key="3">
    <source>
        <dbReference type="ARBA" id="ARBA00022448"/>
    </source>
</evidence>
<gene>
    <name evidence="22" type="primary">LOC106550775</name>
</gene>
<keyword evidence="3" id="KW-0813">Transport</keyword>
<evidence type="ECO:0000313" key="22">
    <source>
        <dbReference type="RefSeq" id="XP_013924211.1"/>
    </source>
</evidence>
<dbReference type="Gene3D" id="3.30.70.330">
    <property type="match status" value="1"/>
</dbReference>
<accession>A0A6I9YJ22</accession>
<evidence type="ECO:0000256" key="1">
    <source>
        <dbReference type="ARBA" id="ARBA00004123"/>
    </source>
</evidence>